<feature type="region of interest" description="Disordered" evidence="1">
    <location>
        <begin position="40"/>
        <end position="59"/>
    </location>
</feature>
<dbReference type="EMBL" id="BKCJ011039265">
    <property type="protein sequence ID" value="GFC72742.1"/>
    <property type="molecule type" value="Genomic_DNA"/>
</dbReference>
<organism evidence="2">
    <name type="scientific">Tanacetum cinerariifolium</name>
    <name type="common">Dalmatian daisy</name>
    <name type="synonym">Chrysanthemum cinerariifolium</name>
    <dbReference type="NCBI Taxonomy" id="118510"/>
    <lineage>
        <taxon>Eukaryota</taxon>
        <taxon>Viridiplantae</taxon>
        <taxon>Streptophyta</taxon>
        <taxon>Embryophyta</taxon>
        <taxon>Tracheophyta</taxon>
        <taxon>Spermatophyta</taxon>
        <taxon>Magnoliopsida</taxon>
        <taxon>eudicotyledons</taxon>
        <taxon>Gunneridae</taxon>
        <taxon>Pentapetalae</taxon>
        <taxon>asterids</taxon>
        <taxon>campanulids</taxon>
        <taxon>Asterales</taxon>
        <taxon>Asteraceae</taxon>
        <taxon>Asteroideae</taxon>
        <taxon>Anthemideae</taxon>
        <taxon>Anthemidinae</taxon>
        <taxon>Tanacetum</taxon>
    </lineage>
</organism>
<accession>A0A699QNW1</accession>
<protein>
    <submittedName>
        <fullName evidence="2">Uncharacterized protein</fullName>
    </submittedName>
</protein>
<reference evidence="2" key="1">
    <citation type="journal article" date="2019" name="Sci. Rep.">
        <title>Draft genome of Tanacetum cinerariifolium, the natural source of mosquito coil.</title>
        <authorList>
            <person name="Yamashiro T."/>
            <person name="Shiraishi A."/>
            <person name="Satake H."/>
            <person name="Nakayama K."/>
        </authorList>
    </citation>
    <scope>NUCLEOTIDE SEQUENCE</scope>
</reference>
<comment type="caution">
    <text evidence="2">The sequence shown here is derived from an EMBL/GenBank/DDBJ whole genome shotgun (WGS) entry which is preliminary data.</text>
</comment>
<feature type="non-terminal residue" evidence="2">
    <location>
        <position position="1"/>
    </location>
</feature>
<feature type="compositionally biased region" description="Low complexity" evidence="1">
    <location>
        <begin position="45"/>
        <end position="54"/>
    </location>
</feature>
<dbReference type="AlphaFoldDB" id="A0A699QNW1"/>
<evidence type="ECO:0000313" key="2">
    <source>
        <dbReference type="EMBL" id="GFC72742.1"/>
    </source>
</evidence>
<sequence length="102" mass="11665">IDNGKRPAKEEDEQALVVQYGLSTYDWSYQVEEEATDFPLMDFTSNPSSSSSSNSKREKLSKANIEIIGYQYGLESIEGQLCVHQQNEVNYEEKIGFLKYQV</sequence>
<proteinExistence type="predicted"/>
<gene>
    <name evidence="2" type="ORF">Tci_844712</name>
</gene>
<evidence type="ECO:0000256" key="1">
    <source>
        <dbReference type="SAM" id="MobiDB-lite"/>
    </source>
</evidence>
<name>A0A699QNW1_TANCI</name>